<reference evidence="1" key="1">
    <citation type="journal article" date="2021" name="bioRxiv">
        <title>Whole Genome Assembly and Annotation of Northern Wild Rice, Zizania palustris L., Supports a Whole Genome Duplication in the Zizania Genus.</title>
        <authorList>
            <person name="Haas M."/>
            <person name="Kono T."/>
            <person name="Macchietto M."/>
            <person name="Millas R."/>
            <person name="McGilp L."/>
            <person name="Shao M."/>
            <person name="Duquette J."/>
            <person name="Hirsch C.N."/>
            <person name="Kimball J."/>
        </authorList>
    </citation>
    <scope>NUCLEOTIDE SEQUENCE</scope>
    <source>
        <tissue evidence="1">Fresh leaf tissue</tissue>
    </source>
</reference>
<proteinExistence type="predicted"/>
<accession>A0A8J5RY89</accession>
<evidence type="ECO:0000313" key="1">
    <source>
        <dbReference type="EMBL" id="KAG8059307.1"/>
    </source>
</evidence>
<dbReference type="AlphaFoldDB" id="A0A8J5RY89"/>
<evidence type="ECO:0000313" key="2">
    <source>
        <dbReference type="Proteomes" id="UP000729402"/>
    </source>
</evidence>
<name>A0A8J5RY89_ZIZPA</name>
<keyword evidence="2" id="KW-1185">Reference proteome</keyword>
<reference evidence="1" key="2">
    <citation type="submission" date="2021-02" db="EMBL/GenBank/DDBJ databases">
        <authorList>
            <person name="Kimball J.A."/>
            <person name="Haas M.W."/>
            <person name="Macchietto M."/>
            <person name="Kono T."/>
            <person name="Duquette J."/>
            <person name="Shao M."/>
        </authorList>
    </citation>
    <scope>NUCLEOTIDE SEQUENCE</scope>
    <source>
        <tissue evidence="1">Fresh leaf tissue</tissue>
    </source>
</reference>
<comment type="caution">
    <text evidence="1">The sequence shown here is derived from an EMBL/GenBank/DDBJ whole genome shotgun (WGS) entry which is preliminary data.</text>
</comment>
<organism evidence="1 2">
    <name type="scientific">Zizania palustris</name>
    <name type="common">Northern wild rice</name>
    <dbReference type="NCBI Taxonomy" id="103762"/>
    <lineage>
        <taxon>Eukaryota</taxon>
        <taxon>Viridiplantae</taxon>
        <taxon>Streptophyta</taxon>
        <taxon>Embryophyta</taxon>
        <taxon>Tracheophyta</taxon>
        <taxon>Spermatophyta</taxon>
        <taxon>Magnoliopsida</taxon>
        <taxon>Liliopsida</taxon>
        <taxon>Poales</taxon>
        <taxon>Poaceae</taxon>
        <taxon>BOP clade</taxon>
        <taxon>Oryzoideae</taxon>
        <taxon>Oryzeae</taxon>
        <taxon>Zizaniinae</taxon>
        <taxon>Zizania</taxon>
    </lineage>
</organism>
<sequence length="67" mass="7119">MGLAATPRAPDVGPVYGPDLLNLRPCLSLPFSLLGCFAPVASPPTPSRPRAHRRKPADLRSRIGLGF</sequence>
<gene>
    <name evidence="1" type="ORF">GUJ93_ZPchr0002g24507</name>
</gene>
<dbReference type="Proteomes" id="UP000729402">
    <property type="component" value="Unassembled WGS sequence"/>
</dbReference>
<protein>
    <submittedName>
        <fullName evidence="1">Uncharacterized protein</fullName>
    </submittedName>
</protein>
<dbReference type="EMBL" id="JAAALK010000287">
    <property type="protein sequence ID" value="KAG8059307.1"/>
    <property type="molecule type" value="Genomic_DNA"/>
</dbReference>